<evidence type="ECO:0000313" key="9">
    <source>
        <dbReference type="Proteomes" id="UP000190367"/>
    </source>
</evidence>
<dbReference type="InterPro" id="IPR052025">
    <property type="entry name" value="Xyloglucanase_GH74"/>
</dbReference>
<dbReference type="Pfam" id="PF18962">
    <property type="entry name" value="Por_Secre_tail"/>
    <property type="match status" value="1"/>
</dbReference>
<dbReference type="InterPro" id="IPR026444">
    <property type="entry name" value="Secre_tail"/>
</dbReference>
<dbReference type="PANTHER" id="PTHR43739">
    <property type="entry name" value="XYLOGLUCANASE (EUROFUNG)"/>
    <property type="match status" value="1"/>
</dbReference>
<dbReference type="InterPro" id="IPR013783">
    <property type="entry name" value="Ig-like_fold"/>
</dbReference>
<keyword evidence="1" id="KW-0732">Signal</keyword>
<protein>
    <submittedName>
        <fullName evidence="8">Por secretion system C-terminal sorting domain-containing protein</fullName>
    </submittedName>
</protein>
<dbReference type="AlphaFoldDB" id="A0A1T4N9R7"/>
<reference evidence="9" key="1">
    <citation type="submission" date="2017-02" db="EMBL/GenBank/DDBJ databases">
        <authorList>
            <person name="Varghese N."/>
            <person name="Submissions S."/>
        </authorList>
    </citation>
    <scope>NUCLEOTIDE SEQUENCE [LARGE SCALE GENOMIC DNA]</scope>
    <source>
        <strain evidence="9">DSM 22224</strain>
    </source>
</reference>
<organism evidence="8 9">
    <name type="scientific">Chitinophaga eiseniae</name>
    <dbReference type="NCBI Taxonomy" id="634771"/>
    <lineage>
        <taxon>Bacteria</taxon>
        <taxon>Pseudomonadati</taxon>
        <taxon>Bacteroidota</taxon>
        <taxon>Chitinophagia</taxon>
        <taxon>Chitinophagales</taxon>
        <taxon>Chitinophagaceae</taxon>
        <taxon>Chitinophaga</taxon>
    </lineage>
</organism>
<evidence type="ECO:0000256" key="5">
    <source>
        <dbReference type="ARBA" id="ARBA00023326"/>
    </source>
</evidence>
<dbReference type="Proteomes" id="UP000190367">
    <property type="component" value="Unassembled WGS sequence"/>
</dbReference>
<dbReference type="RefSeq" id="WP_078668097.1">
    <property type="nucleotide sequence ID" value="NZ_FUWZ01000001.1"/>
</dbReference>
<dbReference type="GO" id="GO:0000272">
    <property type="term" value="P:polysaccharide catabolic process"/>
    <property type="evidence" value="ECO:0007669"/>
    <property type="project" value="UniProtKB-KW"/>
</dbReference>
<keyword evidence="4" id="KW-0326">Glycosidase</keyword>
<gene>
    <name evidence="8" type="ORF">SAMN04488128_1011497</name>
</gene>
<dbReference type="OrthoDB" id="9757947at2"/>
<dbReference type="SUPFAM" id="SSF110296">
    <property type="entry name" value="Oligoxyloglucan reducing end-specific cellobiohydrolase"/>
    <property type="match status" value="2"/>
</dbReference>
<evidence type="ECO:0000256" key="1">
    <source>
        <dbReference type="ARBA" id="ARBA00022729"/>
    </source>
</evidence>
<evidence type="ECO:0000256" key="3">
    <source>
        <dbReference type="ARBA" id="ARBA00023277"/>
    </source>
</evidence>
<evidence type="ECO:0000256" key="4">
    <source>
        <dbReference type="ARBA" id="ARBA00023295"/>
    </source>
</evidence>
<keyword evidence="3" id="KW-0119">Carbohydrate metabolism</keyword>
<dbReference type="PANTHER" id="PTHR43739:SF2">
    <property type="entry name" value="OLIGOXYLOGLUCAN-REDUCING END-SPECIFIC XYLOGLUCANASE-RELATED"/>
    <property type="match status" value="1"/>
</dbReference>
<proteinExistence type="inferred from homology"/>
<dbReference type="STRING" id="634771.SAMN04488128_1011497"/>
<evidence type="ECO:0000259" key="7">
    <source>
        <dbReference type="Pfam" id="PF18962"/>
    </source>
</evidence>
<name>A0A1T4N9R7_9BACT</name>
<keyword evidence="2" id="KW-0378">Hydrolase</keyword>
<evidence type="ECO:0000256" key="2">
    <source>
        <dbReference type="ARBA" id="ARBA00022801"/>
    </source>
</evidence>
<evidence type="ECO:0000256" key="6">
    <source>
        <dbReference type="ARBA" id="ARBA00037986"/>
    </source>
</evidence>
<accession>A0A1T4N9R7</accession>
<dbReference type="Gene3D" id="2.130.10.10">
    <property type="entry name" value="YVTN repeat-like/Quinoprotein amine dehydrogenase"/>
    <property type="match status" value="2"/>
</dbReference>
<keyword evidence="9" id="KW-1185">Reference proteome</keyword>
<keyword evidence="5" id="KW-0624">Polysaccharide degradation</keyword>
<dbReference type="CDD" id="cd15482">
    <property type="entry name" value="Sialidase_non-viral"/>
    <property type="match status" value="1"/>
</dbReference>
<dbReference type="GO" id="GO:0010411">
    <property type="term" value="P:xyloglucan metabolic process"/>
    <property type="evidence" value="ECO:0007669"/>
    <property type="project" value="TreeGrafter"/>
</dbReference>
<dbReference type="EMBL" id="FUWZ01000001">
    <property type="protein sequence ID" value="SJZ75856.1"/>
    <property type="molecule type" value="Genomic_DNA"/>
</dbReference>
<dbReference type="NCBIfam" id="TIGR04183">
    <property type="entry name" value="Por_Secre_tail"/>
    <property type="match status" value="1"/>
</dbReference>
<comment type="similarity">
    <text evidence="6">Belongs to the glycosyl hydrolase 74 family.</text>
</comment>
<dbReference type="GO" id="GO:0016798">
    <property type="term" value="F:hydrolase activity, acting on glycosyl bonds"/>
    <property type="evidence" value="ECO:0007669"/>
    <property type="project" value="UniProtKB-KW"/>
</dbReference>
<evidence type="ECO:0000313" key="8">
    <source>
        <dbReference type="EMBL" id="SJZ75856.1"/>
    </source>
</evidence>
<feature type="domain" description="Secretion system C-terminal sorting" evidence="7">
    <location>
        <begin position="858"/>
        <end position="930"/>
    </location>
</feature>
<dbReference type="Gene3D" id="2.60.40.10">
    <property type="entry name" value="Immunoglobulins"/>
    <property type="match status" value="1"/>
</dbReference>
<dbReference type="InterPro" id="IPR015943">
    <property type="entry name" value="WD40/YVTN_repeat-like_dom_sf"/>
</dbReference>
<sequence>MKAKILTPFKQKVTRLFVSRHCTSSGILPQLLKKAYVLLCLPIVCMLLQGHEAKAQNAAGYVWKNVAIGGGGFVSAIIPSKTVQNLVYARTDVGGAYRWNASTSSWVPLLDWASDNEVGFLGVESLAIDPQLPNRVYMLVGISYFNNGKTAILRSDDYGNTFTITDVSSQFKAHGNGMGRQTGEKLVVDPHNSNILYCGTRWNGLFRSTDAGATWSRLSSLNVTTTPNENGISFVLLDGSSVSGGVTQRIFVGVSRSGSTNLYRSDNGGQSFTAVSGATTTFMPHRAALAGNGTLYLTYANGAGPHAHWSQPEPMDNGQIWKYNISTGAWTNITPSGFNRAFGGISVDPNNPNRIMASTINTYMNQNGAWGDRMFLSTNGGSSWTDVVDRGFTMNPDGITWVSGHAIHWAGSIEFDPFNTERVWVTSGNGIFVNDNISTSGTWRFAVKGLEETVPLGLESIPNGPVISVIGDYDGFRHTTNVSQYAPIHQPQMGTTTGLAVAAQNTNKIVRVGNSMYYSNDMGSTWTQNSMNGTQGQVALSANGNTVLHSPKESSTTYRSTNNGSSWSAVSGLSFNEARPVGDPVNSNKFYAYNPGNGAVMVSTNGGSSFSQAGSVASGGSKIIRLAPGMEGHVWIALNNGGLARSTNSAQSFSTISGVSNCGAVGFGVAAPGTNYPAIYIWGTINNIRGVYRSTDQGASWVRVNDDAHEYGGPGNGQFVQGDMNVFGRVYMSTAGRGIVYGEGSSDACTPSAITPYTQLNNGTWQQTANASLAAGGSVRFGPQPVQGGSWHWSGPNNFSAATREIAISNIQSNQAGSYIATYTNSGGCQSTQTFSITLTGAAKASAAAMVTEDAVSLYPNPANAGRFTITLPDIPEIVIVTICDNQGSILYEKKAYGGKKIEIESGLKTGFYLVRISSKAFSLTKKLIIH</sequence>